<accession>A0A0C2TAI7</accession>
<sequence length="55" mass="5982">MPKTSLGRPCLESCFLSASSNHSQTGSQLDNDVFFNKASQSQPITTFLTIFSPLT</sequence>
<evidence type="ECO:0000313" key="1">
    <source>
        <dbReference type="EMBL" id="KIL63729.1"/>
    </source>
</evidence>
<organism evidence="1 2">
    <name type="scientific">Amanita muscaria (strain Koide BX008)</name>
    <dbReference type="NCBI Taxonomy" id="946122"/>
    <lineage>
        <taxon>Eukaryota</taxon>
        <taxon>Fungi</taxon>
        <taxon>Dikarya</taxon>
        <taxon>Basidiomycota</taxon>
        <taxon>Agaricomycotina</taxon>
        <taxon>Agaricomycetes</taxon>
        <taxon>Agaricomycetidae</taxon>
        <taxon>Agaricales</taxon>
        <taxon>Pluteineae</taxon>
        <taxon>Amanitaceae</taxon>
        <taxon>Amanita</taxon>
    </lineage>
</organism>
<evidence type="ECO:0000313" key="2">
    <source>
        <dbReference type="Proteomes" id="UP000054549"/>
    </source>
</evidence>
<dbReference type="Proteomes" id="UP000054549">
    <property type="component" value="Unassembled WGS sequence"/>
</dbReference>
<proteinExistence type="predicted"/>
<name>A0A0C2TAI7_AMAMK</name>
<protein>
    <submittedName>
        <fullName evidence="1">Uncharacterized protein</fullName>
    </submittedName>
</protein>
<dbReference type="AlphaFoldDB" id="A0A0C2TAI7"/>
<keyword evidence="2" id="KW-1185">Reference proteome</keyword>
<dbReference type="EMBL" id="KN818256">
    <property type="protein sequence ID" value="KIL63729.1"/>
    <property type="molecule type" value="Genomic_DNA"/>
</dbReference>
<gene>
    <name evidence="1" type="ORF">M378DRAFT_164172</name>
</gene>
<reference evidence="1 2" key="1">
    <citation type="submission" date="2014-04" db="EMBL/GenBank/DDBJ databases">
        <title>Evolutionary Origins and Diversification of the Mycorrhizal Mutualists.</title>
        <authorList>
            <consortium name="DOE Joint Genome Institute"/>
            <consortium name="Mycorrhizal Genomics Consortium"/>
            <person name="Kohler A."/>
            <person name="Kuo A."/>
            <person name="Nagy L.G."/>
            <person name="Floudas D."/>
            <person name="Copeland A."/>
            <person name="Barry K.W."/>
            <person name="Cichocki N."/>
            <person name="Veneault-Fourrey C."/>
            <person name="LaButti K."/>
            <person name="Lindquist E.A."/>
            <person name="Lipzen A."/>
            <person name="Lundell T."/>
            <person name="Morin E."/>
            <person name="Murat C."/>
            <person name="Riley R."/>
            <person name="Ohm R."/>
            <person name="Sun H."/>
            <person name="Tunlid A."/>
            <person name="Henrissat B."/>
            <person name="Grigoriev I.V."/>
            <person name="Hibbett D.S."/>
            <person name="Martin F."/>
        </authorList>
    </citation>
    <scope>NUCLEOTIDE SEQUENCE [LARGE SCALE GENOMIC DNA]</scope>
    <source>
        <strain evidence="1 2">Koide BX008</strain>
    </source>
</reference>
<dbReference type="InParanoid" id="A0A0C2TAI7"/>
<dbReference type="HOGENOM" id="CLU_3031880_0_0_1"/>